<gene>
    <name evidence="7" type="ORF">EYZ11_003570</name>
</gene>
<reference evidence="7 8" key="1">
    <citation type="submission" date="2019-03" db="EMBL/GenBank/DDBJ databases">
        <title>The genome sequence of a newly discovered highly antifungal drug resistant Aspergillus species, Aspergillus tanneri NIH 1004.</title>
        <authorList>
            <person name="Mounaud S."/>
            <person name="Singh I."/>
            <person name="Joardar V."/>
            <person name="Pakala S."/>
            <person name="Pakala S."/>
            <person name="Venepally P."/>
            <person name="Hoover J."/>
            <person name="Nierman W."/>
            <person name="Chung J."/>
            <person name="Losada L."/>
        </authorList>
    </citation>
    <scope>NUCLEOTIDE SEQUENCE [LARGE SCALE GENOMIC DNA]</scope>
    <source>
        <strain evidence="7 8">NIH1004</strain>
    </source>
</reference>
<evidence type="ECO:0000313" key="7">
    <source>
        <dbReference type="EMBL" id="THC96962.1"/>
    </source>
</evidence>
<dbReference type="STRING" id="1220188.A0A4S3JN02"/>
<evidence type="ECO:0000256" key="4">
    <source>
        <dbReference type="ARBA" id="ARBA00022840"/>
    </source>
</evidence>
<sequence length="525" mass="57739">MSMIFRTIAATTRTVNQAMTIAVFYVYEALVANEFHGRQFACSQFIPSYPNLTGDTFVCSMSGAQAGHTTVSGDDYILAQYNSTYKHIWRNLGILIGFFVSFFGAYLVATELNPVPLTTPNVRIFRRGHTPVYNESAEDETNHWLAALQQQGRGHQECQNQKDEHIYGISGWAREGTLTALMGVSGAGKTTLLKILTQQVSTGIVSGDIRIGGRPVSESVRRDVGYVQYQNVLLPTSTVREALRFSACLRQPRSVSKEEKFNYAEEIIHLLQLDDLAEAVVGIPGAGLSEQQRKLVSLGVELAARPKLLLVLDEPTKELDSQASLSFYILLRRLADSGMAVLSTVNQPTAAVFELFDNLLLLAEGGRTVYFGETGNQSSAVLGYFERNGAPKCDMADNPAEYVMGLTSKGTATKNWAAIWRQSTEAEDVADTINKINSGTGNVRSPGPSEAVVSFCQQLIHVTRRTFQQYWREPAYVYGKLLTVVATALFIGFSSFKPARTLLGYQSVLYGTLNLMGILVTLVQQ</sequence>
<keyword evidence="5" id="KW-0812">Transmembrane</keyword>
<dbReference type="InterPro" id="IPR003593">
    <property type="entry name" value="AAA+_ATPase"/>
</dbReference>
<accession>A0A4S3JN02</accession>
<dbReference type="InterPro" id="IPR003439">
    <property type="entry name" value="ABC_transporter-like_ATP-bd"/>
</dbReference>
<evidence type="ECO:0000313" key="8">
    <source>
        <dbReference type="Proteomes" id="UP000308092"/>
    </source>
</evidence>
<evidence type="ECO:0000256" key="1">
    <source>
        <dbReference type="ARBA" id="ARBA00006012"/>
    </source>
</evidence>
<dbReference type="GO" id="GO:0005524">
    <property type="term" value="F:ATP binding"/>
    <property type="evidence" value="ECO:0007669"/>
    <property type="project" value="UniProtKB-KW"/>
</dbReference>
<dbReference type="Pfam" id="PF00005">
    <property type="entry name" value="ABC_tran"/>
    <property type="match status" value="1"/>
</dbReference>
<organism evidence="7 8">
    <name type="scientific">Aspergillus tanneri</name>
    <dbReference type="NCBI Taxonomy" id="1220188"/>
    <lineage>
        <taxon>Eukaryota</taxon>
        <taxon>Fungi</taxon>
        <taxon>Dikarya</taxon>
        <taxon>Ascomycota</taxon>
        <taxon>Pezizomycotina</taxon>
        <taxon>Eurotiomycetes</taxon>
        <taxon>Eurotiomycetidae</taxon>
        <taxon>Eurotiales</taxon>
        <taxon>Aspergillaceae</taxon>
        <taxon>Aspergillus</taxon>
        <taxon>Aspergillus subgen. Circumdati</taxon>
    </lineage>
</organism>
<dbReference type="AlphaFoldDB" id="A0A4S3JN02"/>
<feature type="transmembrane region" description="Helical" evidence="5">
    <location>
        <begin position="475"/>
        <end position="496"/>
    </location>
</feature>
<keyword evidence="5" id="KW-0472">Membrane</keyword>
<comment type="caution">
    <text evidence="7">The sequence shown here is derived from an EMBL/GenBank/DDBJ whole genome shotgun (WGS) entry which is preliminary data.</text>
</comment>
<dbReference type="PROSITE" id="PS50893">
    <property type="entry name" value="ABC_TRANSPORTER_2"/>
    <property type="match status" value="1"/>
</dbReference>
<evidence type="ECO:0000256" key="3">
    <source>
        <dbReference type="ARBA" id="ARBA00022741"/>
    </source>
</evidence>
<dbReference type="SUPFAM" id="SSF52540">
    <property type="entry name" value="P-loop containing nucleoside triphosphate hydrolases"/>
    <property type="match status" value="1"/>
</dbReference>
<evidence type="ECO:0000256" key="5">
    <source>
        <dbReference type="SAM" id="Phobius"/>
    </source>
</evidence>
<evidence type="ECO:0000256" key="2">
    <source>
        <dbReference type="ARBA" id="ARBA00022448"/>
    </source>
</evidence>
<dbReference type="InterPro" id="IPR010929">
    <property type="entry name" value="PDR_CDR_ABC"/>
</dbReference>
<protein>
    <recommendedName>
        <fullName evidence="6">ABC transporter domain-containing protein</fullName>
    </recommendedName>
</protein>
<feature type="transmembrane region" description="Helical" evidence="5">
    <location>
        <begin position="502"/>
        <end position="523"/>
    </location>
</feature>
<comment type="similarity">
    <text evidence="1">Belongs to the ABC transporter superfamily. ABCG family. PDR (TC 3.A.1.205) subfamily.</text>
</comment>
<proteinExistence type="inferred from homology"/>
<feature type="domain" description="ABC transporter" evidence="6">
    <location>
        <begin position="148"/>
        <end position="389"/>
    </location>
</feature>
<keyword evidence="8" id="KW-1185">Reference proteome</keyword>
<keyword evidence="4" id="KW-0067">ATP-binding</keyword>
<feature type="transmembrane region" description="Helical" evidence="5">
    <location>
        <begin position="88"/>
        <end position="109"/>
    </location>
</feature>
<dbReference type="InterPro" id="IPR027417">
    <property type="entry name" value="P-loop_NTPase"/>
</dbReference>
<evidence type="ECO:0000259" key="6">
    <source>
        <dbReference type="PROSITE" id="PS50893"/>
    </source>
</evidence>
<keyword evidence="3" id="KW-0547">Nucleotide-binding</keyword>
<dbReference type="EMBL" id="SOSA01000092">
    <property type="protein sequence ID" value="THC96962.1"/>
    <property type="molecule type" value="Genomic_DNA"/>
</dbReference>
<dbReference type="GO" id="GO:0016887">
    <property type="term" value="F:ATP hydrolysis activity"/>
    <property type="evidence" value="ECO:0007669"/>
    <property type="project" value="InterPro"/>
</dbReference>
<dbReference type="PANTHER" id="PTHR19241">
    <property type="entry name" value="ATP-BINDING CASSETTE TRANSPORTER"/>
    <property type="match status" value="1"/>
</dbReference>
<dbReference type="GO" id="GO:0016020">
    <property type="term" value="C:membrane"/>
    <property type="evidence" value="ECO:0007669"/>
    <property type="project" value="InterPro"/>
</dbReference>
<keyword evidence="5" id="KW-1133">Transmembrane helix</keyword>
<keyword evidence="2" id="KW-0813">Transport</keyword>
<dbReference type="Proteomes" id="UP000308092">
    <property type="component" value="Unassembled WGS sequence"/>
</dbReference>
<dbReference type="VEuPathDB" id="FungiDB:EYZ11_003570"/>
<dbReference type="GO" id="GO:0042626">
    <property type="term" value="F:ATPase-coupled transmembrane transporter activity"/>
    <property type="evidence" value="ECO:0007669"/>
    <property type="project" value="InterPro"/>
</dbReference>
<dbReference type="Gene3D" id="3.40.50.300">
    <property type="entry name" value="P-loop containing nucleotide triphosphate hydrolases"/>
    <property type="match status" value="1"/>
</dbReference>
<name>A0A4S3JN02_9EURO</name>
<dbReference type="SMART" id="SM00382">
    <property type="entry name" value="AAA"/>
    <property type="match status" value="1"/>
</dbReference>
<dbReference type="Pfam" id="PF06422">
    <property type="entry name" value="PDR_CDR"/>
    <property type="match status" value="1"/>
</dbReference>